<dbReference type="InterPro" id="IPR050953">
    <property type="entry name" value="N4_N6_ade-DNA_methylase"/>
</dbReference>
<dbReference type="GO" id="GO:0008168">
    <property type="term" value="F:methyltransferase activity"/>
    <property type="evidence" value="ECO:0007669"/>
    <property type="project" value="UniProtKB-KW"/>
</dbReference>
<dbReference type="PRINTS" id="PR00507">
    <property type="entry name" value="N12N6MTFRASE"/>
</dbReference>
<evidence type="ECO:0000313" key="7">
    <source>
        <dbReference type="EMBL" id="MEI4550343.1"/>
    </source>
</evidence>
<keyword evidence="4" id="KW-0949">S-adenosyl-L-methionine</keyword>
<proteinExistence type="predicted"/>
<dbReference type="Pfam" id="PF07669">
    <property type="entry name" value="Eco57I"/>
    <property type="match status" value="1"/>
</dbReference>
<dbReference type="RefSeq" id="WP_336435567.1">
    <property type="nucleotide sequence ID" value="NZ_JBAWKS010000001.1"/>
</dbReference>
<keyword evidence="2 7" id="KW-0489">Methyltransferase</keyword>
<dbReference type="InterPro" id="IPR011639">
    <property type="entry name" value="MethylTrfase_TaqI-like_dom"/>
</dbReference>
<accession>A0ABU8ETN7</accession>
<dbReference type="GO" id="GO:0032259">
    <property type="term" value="P:methylation"/>
    <property type="evidence" value="ECO:0007669"/>
    <property type="project" value="UniProtKB-KW"/>
</dbReference>
<evidence type="ECO:0000256" key="5">
    <source>
        <dbReference type="ARBA" id="ARBA00047942"/>
    </source>
</evidence>
<dbReference type="Proteomes" id="UP001382455">
    <property type="component" value="Unassembled WGS sequence"/>
</dbReference>
<dbReference type="SUPFAM" id="SSF53335">
    <property type="entry name" value="S-adenosyl-L-methionine-dependent methyltransferases"/>
    <property type="match status" value="1"/>
</dbReference>
<reference evidence="7 8" key="1">
    <citation type="submission" date="2023-12" db="EMBL/GenBank/DDBJ databases">
        <title>Friends and Foes: Symbiotic and Algicidal bacterial influence on Karenia brevis blooms.</title>
        <authorList>
            <person name="Fei C."/>
            <person name="Mohamed A.R."/>
            <person name="Booker A."/>
            <person name="Arshad M."/>
            <person name="Klass S."/>
            <person name="Ahn S."/>
            <person name="Gilbert P.M."/>
            <person name="Heil C.A."/>
            <person name="Martinez J.M."/>
            <person name="Amin S.A."/>
        </authorList>
    </citation>
    <scope>NUCLEOTIDE SEQUENCE [LARGE SCALE GENOMIC DNA]</scope>
    <source>
        <strain evidence="7 8">CE15</strain>
    </source>
</reference>
<evidence type="ECO:0000259" key="6">
    <source>
        <dbReference type="Pfam" id="PF07669"/>
    </source>
</evidence>
<organism evidence="7 8">
    <name type="scientific">Pseudoalteromonas spongiae</name>
    <dbReference type="NCBI Taxonomy" id="298657"/>
    <lineage>
        <taxon>Bacteria</taxon>
        <taxon>Pseudomonadati</taxon>
        <taxon>Pseudomonadota</taxon>
        <taxon>Gammaproteobacteria</taxon>
        <taxon>Alteromonadales</taxon>
        <taxon>Pseudoalteromonadaceae</taxon>
        <taxon>Pseudoalteromonas</taxon>
    </lineage>
</organism>
<protein>
    <recommendedName>
        <fullName evidence="1">site-specific DNA-methyltransferase (adenine-specific)</fullName>
        <ecNumber evidence="1">2.1.1.72</ecNumber>
    </recommendedName>
</protein>
<evidence type="ECO:0000256" key="3">
    <source>
        <dbReference type="ARBA" id="ARBA00022679"/>
    </source>
</evidence>
<keyword evidence="8" id="KW-1185">Reference proteome</keyword>
<evidence type="ECO:0000256" key="4">
    <source>
        <dbReference type="ARBA" id="ARBA00022691"/>
    </source>
</evidence>
<dbReference type="PROSITE" id="PS00092">
    <property type="entry name" value="N6_MTASE"/>
    <property type="match status" value="1"/>
</dbReference>
<dbReference type="PANTHER" id="PTHR33841:SF4">
    <property type="entry name" value="RESTRICTION MODIFICATION SYSTEM DNA SPECIFICITY DOMAIN"/>
    <property type="match status" value="1"/>
</dbReference>
<evidence type="ECO:0000313" key="8">
    <source>
        <dbReference type="Proteomes" id="UP001382455"/>
    </source>
</evidence>
<dbReference type="InterPro" id="IPR002052">
    <property type="entry name" value="DNA_methylase_N6_adenine_CS"/>
</dbReference>
<comment type="catalytic activity">
    <reaction evidence="5">
        <text>a 2'-deoxyadenosine in DNA + S-adenosyl-L-methionine = an N(6)-methyl-2'-deoxyadenosine in DNA + S-adenosyl-L-homocysteine + H(+)</text>
        <dbReference type="Rhea" id="RHEA:15197"/>
        <dbReference type="Rhea" id="RHEA-COMP:12418"/>
        <dbReference type="Rhea" id="RHEA-COMP:12419"/>
        <dbReference type="ChEBI" id="CHEBI:15378"/>
        <dbReference type="ChEBI" id="CHEBI:57856"/>
        <dbReference type="ChEBI" id="CHEBI:59789"/>
        <dbReference type="ChEBI" id="CHEBI:90615"/>
        <dbReference type="ChEBI" id="CHEBI:90616"/>
        <dbReference type="EC" id="2.1.1.72"/>
    </reaction>
</comment>
<gene>
    <name evidence="7" type="ORF">WAE96_11770</name>
</gene>
<evidence type="ECO:0000256" key="1">
    <source>
        <dbReference type="ARBA" id="ARBA00011900"/>
    </source>
</evidence>
<name>A0ABU8ETN7_9GAMM</name>
<evidence type="ECO:0000256" key="2">
    <source>
        <dbReference type="ARBA" id="ARBA00022603"/>
    </source>
</evidence>
<keyword evidence="3" id="KW-0808">Transferase</keyword>
<dbReference type="EMBL" id="JBAWKS010000001">
    <property type="protein sequence ID" value="MEI4550343.1"/>
    <property type="molecule type" value="Genomic_DNA"/>
</dbReference>
<feature type="domain" description="Type II methyltransferase M.TaqI-like" evidence="6">
    <location>
        <begin position="459"/>
        <end position="707"/>
    </location>
</feature>
<dbReference type="InterPro" id="IPR029063">
    <property type="entry name" value="SAM-dependent_MTases_sf"/>
</dbReference>
<dbReference type="PANTHER" id="PTHR33841">
    <property type="entry name" value="DNA METHYLTRANSFERASE YEEA-RELATED"/>
    <property type="match status" value="1"/>
</dbReference>
<sequence length="1085" mass="123439">MKNKELIKRKQQEFILQDTDFNDLLDKTAKEIVSKSKIAKNEAEVVFAFDTCFVPIIQDVLGLEFTPSKEESVDKIKYTSEGRKNKKGRIDSRIGSLIIEFKHNSKFTIQADIEKAIKQTEDYLDAISVDSDGQFIGIVTDGIKAIRIQKDSHSNTTTISGVVDFSQEILKLVCESVLLLNQKALSPENLVLDFCSGEPSLSKKLTVTLLNVLEQNITGRSMMLLKEWQELFKLAHDDTSKQQAIIDRKKSLEVVAGHSLTDKESEYKTLYALQTSYAIIVKVIAFHVITKTFHEHDVSFTEVANYESDALRQYMNTLEDGAIFRDFGIGNLLEGDFFAWYCTPEQWNDEIYQAIKAVFNVLVQYESRKILTQSTATLDFFKDLYMNVMPDKVRHSLGEFYTPPWLADQLIDEAEKLTETKNWTALDPCCGSGTFVTTLIRKVLQRCDNSSNTLEVVLNSVKGLDLNPLAVLTARINYFINIAHLITDEEIEIPIYLGDSSYVPAPKMLGNVSCVTYSIATLKGPLEITIPKSAIEDTNVFSKSMTDIEYFIKSLDENGVYDTLLNLCHPSDRTEEVQSTLLLLAKQFVELENQEWNGIWARIVTNFLTTANLGRFDLVVGNPPWIDWKNLPTNYRERVKSLCVERHLFSGDGITGGINLNICALISNVASENWLKHSGVLAFLMPQNIVFQQTYEGFRNFELSDGRLFLQKLIDWEKAGHPFKPVQYRFASFLYSRKTQDYQTGIVLEKYKKKSKTPSLDKLNKVASYQDIEHIFEVEELIAGTVHDGSTQLTYANNRAQLANFGKVVGTCEYKGREGIEFFPQELFLLNYQGKRGSNLIFENYQGGSKSKHKVPRQSVIVEPDFIYPLIRGREIKPFKVLSSGFYVPFPYEHLSRSPIVLNELNKKSKLLARYFQKNKSVIENQTGYNDKIIGKKHNTEYYALARVGEYSYGEHFVCFRDNTSWAAAVVSELKTAWGEQKRPLFQNHAVSISQDKDGNFISLEEAHYICAIFNSPSVKEFIERSSDSRSFKIRPPINIPPFDVKKKKHVKLAELSKKAHQLASDDSSLDEVLIDIDKIVATTL</sequence>
<dbReference type="EC" id="2.1.1.72" evidence="1"/>
<dbReference type="Gene3D" id="3.40.50.150">
    <property type="entry name" value="Vaccinia Virus protein VP39"/>
    <property type="match status" value="1"/>
</dbReference>
<comment type="caution">
    <text evidence="7">The sequence shown here is derived from an EMBL/GenBank/DDBJ whole genome shotgun (WGS) entry which is preliminary data.</text>
</comment>